<proteinExistence type="predicted"/>
<keyword evidence="2" id="KW-1185">Reference proteome</keyword>
<reference evidence="1 2" key="1">
    <citation type="journal article" date="2024" name="Plant Biotechnol. J.">
        <title>Genome and CRISPR/Cas9 system of a widespread forest tree (Populus alba) in the world.</title>
        <authorList>
            <person name="Liu Y.J."/>
            <person name="Jiang P.F."/>
            <person name="Han X.M."/>
            <person name="Li X.Y."/>
            <person name="Wang H.M."/>
            <person name="Wang Y.J."/>
            <person name="Wang X.X."/>
            <person name="Zeng Q.Y."/>
        </authorList>
    </citation>
    <scope>NUCLEOTIDE SEQUENCE [LARGE SCALE GENOMIC DNA]</scope>
    <source>
        <strain evidence="2">cv. PAL-ZL1</strain>
    </source>
</reference>
<evidence type="ECO:0000313" key="1">
    <source>
        <dbReference type="EMBL" id="KAL3596624.1"/>
    </source>
</evidence>
<accession>A0ACC4CET4</accession>
<organism evidence="1 2">
    <name type="scientific">Populus alba</name>
    <name type="common">White poplar</name>
    <dbReference type="NCBI Taxonomy" id="43335"/>
    <lineage>
        <taxon>Eukaryota</taxon>
        <taxon>Viridiplantae</taxon>
        <taxon>Streptophyta</taxon>
        <taxon>Embryophyta</taxon>
        <taxon>Tracheophyta</taxon>
        <taxon>Spermatophyta</taxon>
        <taxon>Magnoliopsida</taxon>
        <taxon>eudicotyledons</taxon>
        <taxon>Gunneridae</taxon>
        <taxon>Pentapetalae</taxon>
        <taxon>rosids</taxon>
        <taxon>fabids</taxon>
        <taxon>Malpighiales</taxon>
        <taxon>Salicaceae</taxon>
        <taxon>Saliceae</taxon>
        <taxon>Populus</taxon>
    </lineage>
</organism>
<protein>
    <submittedName>
        <fullName evidence="1">Uncharacterized protein</fullName>
    </submittedName>
</protein>
<evidence type="ECO:0000313" key="2">
    <source>
        <dbReference type="Proteomes" id="UP000309997"/>
    </source>
</evidence>
<name>A0ACC4CET4_POPAL</name>
<sequence length="508" mass="57225">MTMKFSSSVQKNPDKNRLYNLLSIFWVVQMSFSLRYAFLISVLTFICLETPRLAAARLPQDEVDALNLITKKLGANGWNFNADSCGENLPHVQLMDPDKNVTCDCEFANNTCHITSLKFKRFSLAGELPPELVQLPYLESIDLSYNELGGSIPSEWASLQLKKIALLANRLSGNIPRYLGSFTSLAYLDLELNQFSGMIPRELGKLVNLETFRINDNNFNGSIPDFVQNWKQLKRLELVASGLEGPIPSSISALKTLTDLLLRNCNISGEIPPYIWEMSELRVLDLSFNKLHGNLPNAITTETLVFIFLSGNLLTGNIPMFRKGMSVDLSYNNFSQQSSGKPACQQGMDVTLNLFRSSSMGKDILQTTFFGRGEDKNCTNNSWSCRLLSRILSIGYLLVEMLFQSKEKKTKSEDLRFKAIRGQHERIRSSLRGNQNSSSILDRLDNNSSHVHTDDDDPYETDEELNARFDTRSKHYKQPDSRSEVSTLSETAVSSTCVHDPFDINISS</sequence>
<comment type="caution">
    <text evidence="1">The sequence shown here is derived from an EMBL/GenBank/DDBJ whole genome shotgun (WGS) entry which is preliminary data.</text>
</comment>
<dbReference type="EMBL" id="RCHU02000004">
    <property type="protein sequence ID" value="KAL3596624.1"/>
    <property type="molecule type" value="Genomic_DNA"/>
</dbReference>
<gene>
    <name evidence="1" type="ORF">D5086_008261</name>
</gene>
<dbReference type="Proteomes" id="UP000309997">
    <property type="component" value="Unassembled WGS sequence"/>
</dbReference>